<gene>
    <name evidence="1" type="ORF">SDC9_142835</name>
</gene>
<proteinExistence type="predicted"/>
<dbReference type="EMBL" id="VSSQ01042144">
    <property type="protein sequence ID" value="MPM95680.1"/>
    <property type="molecule type" value="Genomic_DNA"/>
</dbReference>
<protein>
    <submittedName>
        <fullName evidence="1">Uncharacterized protein</fullName>
    </submittedName>
</protein>
<organism evidence="1">
    <name type="scientific">bioreactor metagenome</name>
    <dbReference type="NCBI Taxonomy" id="1076179"/>
    <lineage>
        <taxon>unclassified sequences</taxon>
        <taxon>metagenomes</taxon>
        <taxon>ecological metagenomes</taxon>
    </lineage>
</organism>
<accession>A0A645E1P4</accession>
<comment type="caution">
    <text evidence="1">The sequence shown here is derived from an EMBL/GenBank/DDBJ whole genome shotgun (WGS) entry which is preliminary data.</text>
</comment>
<reference evidence="1" key="1">
    <citation type="submission" date="2019-08" db="EMBL/GenBank/DDBJ databases">
        <authorList>
            <person name="Kucharzyk K."/>
            <person name="Murdoch R.W."/>
            <person name="Higgins S."/>
            <person name="Loffler F."/>
        </authorList>
    </citation>
    <scope>NUCLEOTIDE SEQUENCE</scope>
</reference>
<dbReference type="AlphaFoldDB" id="A0A645E1P4"/>
<evidence type="ECO:0000313" key="1">
    <source>
        <dbReference type="EMBL" id="MPM95680.1"/>
    </source>
</evidence>
<sequence length="122" mass="13095">MQTFSATGVPLKQRAAFLQTFREPRAVDAFAGNRVRVAFAGRIAQPNLDRIETQRRCGVIQHRFYGKDHLRRAVAAHRASGRKIGIAGGGTVSVCATGIEIGHFVAARRGDGVPVRGVSASI</sequence>
<name>A0A645E1P4_9ZZZZ</name>